<reference evidence="1 2" key="1">
    <citation type="submission" date="2020-02" db="EMBL/GenBank/DDBJ databases">
        <title>Whole-genome analyses of novel actinobacteria.</title>
        <authorList>
            <person name="Sahin N."/>
            <person name="Gencbay T."/>
        </authorList>
    </citation>
    <scope>NUCLEOTIDE SEQUENCE [LARGE SCALE GENOMIC DNA]</scope>
    <source>
        <strain evidence="1 2">HC44</strain>
    </source>
</reference>
<keyword evidence="2" id="KW-1185">Reference proteome</keyword>
<gene>
    <name evidence="1" type="ORF">G5C60_34760</name>
</gene>
<dbReference type="EMBL" id="JAAKZY010000148">
    <property type="protein sequence ID" value="NGO12636.1"/>
    <property type="molecule type" value="Genomic_DNA"/>
</dbReference>
<dbReference type="RefSeq" id="WP_165265256.1">
    <property type="nucleotide sequence ID" value="NZ_JAAKZY010000148.1"/>
</dbReference>
<organism evidence="1 2">
    <name type="scientific">Streptomyces scabichelini</name>
    <dbReference type="NCBI Taxonomy" id="2711217"/>
    <lineage>
        <taxon>Bacteria</taxon>
        <taxon>Bacillati</taxon>
        <taxon>Actinomycetota</taxon>
        <taxon>Actinomycetes</taxon>
        <taxon>Kitasatosporales</taxon>
        <taxon>Streptomycetaceae</taxon>
        <taxon>Streptomyces</taxon>
    </lineage>
</organism>
<dbReference type="AlphaFoldDB" id="A0A6G4VEX3"/>
<name>A0A6G4VEX3_9ACTN</name>
<accession>A0A6G4VEX3</accession>
<proteinExistence type="predicted"/>
<sequence>MSSRTPQHRLRATGRAALCPALALLLATLVMCLGCGMYDREERAAAPLVAAPDSVASVASMAEERLGSPAGHNDACSGTPSHEIRAVLPVAALPLPAVLARVPFVPRPAAASYSPALPAARAAPDLHVLQVQRI</sequence>
<comment type="caution">
    <text evidence="1">The sequence shown here is derived from an EMBL/GenBank/DDBJ whole genome shotgun (WGS) entry which is preliminary data.</text>
</comment>
<evidence type="ECO:0000313" key="1">
    <source>
        <dbReference type="EMBL" id="NGO12636.1"/>
    </source>
</evidence>
<protein>
    <submittedName>
        <fullName evidence="1">Uncharacterized protein</fullName>
    </submittedName>
</protein>
<dbReference type="Proteomes" id="UP000472335">
    <property type="component" value="Unassembled WGS sequence"/>
</dbReference>
<evidence type="ECO:0000313" key="2">
    <source>
        <dbReference type="Proteomes" id="UP000472335"/>
    </source>
</evidence>